<dbReference type="OMA" id="ELLECEW"/>
<dbReference type="EMBL" id="JH921434">
    <property type="protein sequence ID" value="EKD18151.1"/>
    <property type="molecule type" value="Genomic_DNA"/>
</dbReference>
<dbReference type="SUPFAM" id="SSF56112">
    <property type="entry name" value="Protein kinase-like (PK-like)"/>
    <property type="match status" value="1"/>
</dbReference>
<dbReference type="GeneID" id="18759858"/>
<dbReference type="Pfam" id="PF00069">
    <property type="entry name" value="Pkinase"/>
    <property type="match status" value="1"/>
</dbReference>
<keyword evidence="11" id="KW-1185">Reference proteome</keyword>
<protein>
    <recommendedName>
        <fullName evidence="1">non-specific serine/threonine protein kinase</fullName>
        <ecNumber evidence="1">2.7.11.1</ecNumber>
    </recommendedName>
</protein>
<dbReference type="OrthoDB" id="5979581at2759"/>
<dbReference type="PANTHER" id="PTHR47634">
    <property type="entry name" value="PROTEIN KINASE DOMAIN-CONTAINING PROTEIN-RELATED"/>
    <property type="match status" value="1"/>
</dbReference>
<dbReference type="Gene3D" id="3.30.200.20">
    <property type="entry name" value="Phosphorylase Kinase, domain 1"/>
    <property type="match status" value="1"/>
</dbReference>
<keyword evidence="6" id="KW-0067">ATP-binding</keyword>
<evidence type="ECO:0000256" key="3">
    <source>
        <dbReference type="ARBA" id="ARBA00022679"/>
    </source>
</evidence>
<dbReference type="InterPro" id="IPR051334">
    <property type="entry name" value="SRPK"/>
</dbReference>
<dbReference type="GO" id="GO:0005634">
    <property type="term" value="C:nucleus"/>
    <property type="evidence" value="ECO:0007669"/>
    <property type="project" value="TreeGrafter"/>
</dbReference>
<evidence type="ECO:0000259" key="9">
    <source>
        <dbReference type="PROSITE" id="PS50011"/>
    </source>
</evidence>
<dbReference type="Gene3D" id="1.10.510.10">
    <property type="entry name" value="Transferase(Phosphotransferase) domain 1"/>
    <property type="match status" value="1"/>
</dbReference>
<reference evidence="10 11" key="1">
    <citation type="journal article" date="2012" name="BMC Genomics">
        <title>Sequencing the genome of Marssonina brunnea reveals fungus-poplar co-evolution.</title>
        <authorList>
            <person name="Zhu S."/>
            <person name="Cao Y.-Z."/>
            <person name="Jiang C."/>
            <person name="Tan B.-Y."/>
            <person name="Wang Z."/>
            <person name="Feng S."/>
            <person name="Zhang L."/>
            <person name="Su X.-H."/>
            <person name="Brejova B."/>
            <person name="Vinar T."/>
            <person name="Xu M."/>
            <person name="Wang M.-X."/>
            <person name="Zhang S.-G."/>
            <person name="Huang M.-R."/>
            <person name="Wu R."/>
            <person name="Zhou Y."/>
        </authorList>
    </citation>
    <scope>NUCLEOTIDE SEQUENCE [LARGE SCALE GENOMIC DNA]</scope>
    <source>
        <strain evidence="10 11">MB_m1</strain>
    </source>
</reference>
<dbReference type="InParanoid" id="K1WYY0"/>
<evidence type="ECO:0000256" key="5">
    <source>
        <dbReference type="ARBA" id="ARBA00022777"/>
    </source>
</evidence>
<gene>
    <name evidence="10" type="ORF">MBM_03923</name>
</gene>
<evidence type="ECO:0000256" key="7">
    <source>
        <dbReference type="ARBA" id="ARBA00047899"/>
    </source>
</evidence>
<dbReference type="EC" id="2.7.11.1" evidence="1"/>
<dbReference type="GO" id="GO:0004674">
    <property type="term" value="F:protein serine/threonine kinase activity"/>
    <property type="evidence" value="ECO:0007669"/>
    <property type="project" value="UniProtKB-KW"/>
</dbReference>
<dbReference type="PANTHER" id="PTHR47634:SF9">
    <property type="entry name" value="PROTEIN KINASE DOMAIN-CONTAINING PROTEIN-RELATED"/>
    <property type="match status" value="1"/>
</dbReference>
<dbReference type="eggNOG" id="KOG1290">
    <property type="taxonomic scope" value="Eukaryota"/>
</dbReference>
<keyword evidence="3" id="KW-0808">Transferase</keyword>
<proteinExistence type="predicted"/>
<dbReference type="InterPro" id="IPR011009">
    <property type="entry name" value="Kinase-like_dom_sf"/>
</dbReference>
<dbReference type="GO" id="GO:0005737">
    <property type="term" value="C:cytoplasm"/>
    <property type="evidence" value="ECO:0007669"/>
    <property type="project" value="TreeGrafter"/>
</dbReference>
<dbReference type="SMART" id="SM00220">
    <property type="entry name" value="S_TKc"/>
    <property type="match status" value="1"/>
</dbReference>
<sequence>MKSSFSSFKHPRFRRTDLCLTEWVELYRPGGYHPVVVGDEFQEGRYRVIRKLGAGRRSTVWMAVCGAGRIGGAPAHQSREPHPYVALKCLASSAAHAPELEMLTALASPSPHGSADGQRYMLPLLESFTSASPNGTHTILVLPLLAADATTLPPQLPCYRAQTYDEMRRGVNRARFGTGRAKRVLKQVLGGLAFLHARGVVHAGLRMRAVGFLAGERLAGVEERRVTQRRARTERVRRVDGRKVDRNAPRYVAAAMGMEAFADVDVERGIRIGDLGSAFYASSPPEILATKPESHHFRAPEVILPLGSSSSSSTPLTPALDIWAFGCLIYELLTGLPLFPVADFTEQEDVDVEHLIALNDTIAPLPARWDALLFPLTAEARESAPYKKRQRVMQRDGEGGWIQTGVSAIGKLRMERRDTLKALWKRERPVDVDAKEAAEIFKVLRGVLRFDAKKRPTAGELLEEQWFKDIVV</sequence>
<dbReference type="GO" id="GO:0050684">
    <property type="term" value="P:regulation of mRNA processing"/>
    <property type="evidence" value="ECO:0007669"/>
    <property type="project" value="TreeGrafter"/>
</dbReference>
<evidence type="ECO:0000313" key="10">
    <source>
        <dbReference type="EMBL" id="EKD18151.1"/>
    </source>
</evidence>
<keyword evidence="4" id="KW-0547">Nucleotide-binding</keyword>
<evidence type="ECO:0000313" key="11">
    <source>
        <dbReference type="Proteomes" id="UP000006753"/>
    </source>
</evidence>
<feature type="domain" description="Protein kinase" evidence="9">
    <location>
        <begin position="46"/>
        <end position="467"/>
    </location>
</feature>
<dbReference type="GO" id="GO:0005524">
    <property type="term" value="F:ATP binding"/>
    <property type="evidence" value="ECO:0007669"/>
    <property type="project" value="UniProtKB-KW"/>
</dbReference>
<accession>K1WYY0</accession>
<name>K1WYY0_MARBU</name>
<keyword evidence="5 10" id="KW-0418">Kinase</keyword>
<dbReference type="HOGENOM" id="CLU_000288_81_2_1"/>
<evidence type="ECO:0000256" key="6">
    <source>
        <dbReference type="ARBA" id="ARBA00022840"/>
    </source>
</evidence>
<dbReference type="PROSITE" id="PS50011">
    <property type="entry name" value="PROTEIN_KINASE_DOM"/>
    <property type="match status" value="1"/>
</dbReference>
<evidence type="ECO:0000256" key="8">
    <source>
        <dbReference type="ARBA" id="ARBA00048679"/>
    </source>
</evidence>
<evidence type="ECO:0000256" key="4">
    <source>
        <dbReference type="ARBA" id="ARBA00022741"/>
    </source>
</evidence>
<dbReference type="GO" id="GO:0000245">
    <property type="term" value="P:spliceosomal complex assembly"/>
    <property type="evidence" value="ECO:0007669"/>
    <property type="project" value="TreeGrafter"/>
</dbReference>
<dbReference type="InterPro" id="IPR000719">
    <property type="entry name" value="Prot_kinase_dom"/>
</dbReference>
<dbReference type="RefSeq" id="XP_007291812.1">
    <property type="nucleotide sequence ID" value="XM_007291750.1"/>
</dbReference>
<evidence type="ECO:0000256" key="2">
    <source>
        <dbReference type="ARBA" id="ARBA00022527"/>
    </source>
</evidence>
<keyword evidence="2" id="KW-0723">Serine/threonine-protein kinase</keyword>
<evidence type="ECO:0000256" key="1">
    <source>
        <dbReference type="ARBA" id="ARBA00012513"/>
    </source>
</evidence>
<organism evidence="10 11">
    <name type="scientific">Marssonina brunnea f. sp. multigermtubi (strain MB_m1)</name>
    <name type="common">Marssonina leaf spot fungus</name>
    <dbReference type="NCBI Taxonomy" id="1072389"/>
    <lineage>
        <taxon>Eukaryota</taxon>
        <taxon>Fungi</taxon>
        <taxon>Dikarya</taxon>
        <taxon>Ascomycota</taxon>
        <taxon>Pezizomycotina</taxon>
        <taxon>Leotiomycetes</taxon>
        <taxon>Helotiales</taxon>
        <taxon>Drepanopezizaceae</taxon>
        <taxon>Drepanopeziza</taxon>
    </lineage>
</organism>
<dbReference type="AlphaFoldDB" id="K1WYY0"/>
<dbReference type="Proteomes" id="UP000006753">
    <property type="component" value="Unassembled WGS sequence"/>
</dbReference>
<comment type="catalytic activity">
    <reaction evidence="8">
        <text>L-seryl-[protein] + ATP = O-phospho-L-seryl-[protein] + ADP + H(+)</text>
        <dbReference type="Rhea" id="RHEA:17989"/>
        <dbReference type="Rhea" id="RHEA-COMP:9863"/>
        <dbReference type="Rhea" id="RHEA-COMP:11604"/>
        <dbReference type="ChEBI" id="CHEBI:15378"/>
        <dbReference type="ChEBI" id="CHEBI:29999"/>
        <dbReference type="ChEBI" id="CHEBI:30616"/>
        <dbReference type="ChEBI" id="CHEBI:83421"/>
        <dbReference type="ChEBI" id="CHEBI:456216"/>
        <dbReference type="EC" id="2.7.11.1"/>
    </reaction>
</comment>
<comment type="catalytic activity">
    <reaction evidence="7">
        <text>L-threonyl-[protein] + ATP = O-phospho-L-threonyl-[protein] + ADP + H(+)</text>
        <dbReference type="Rhea" id="RHEA:46608"/>
        <dbReference type="Rhea" id="RHEA-COMP:11060"/>
        <dbReference type="Rhea" id="RHEA-COMP:11605"/>
        <dbReference type="ChEBI" id="CHEBI:15378"/>
        <dbReference type="ChEBI" id="CHEBI:30013"/>
        <dbReference type="ChEBI" id="CHEBI:30616"/>
        <dbReference type="ChEBI" id="CHEBI:61977"/>
        <dbReference type="ChEBI" id="CHEBI:456216"/>
        <dbReference type="EC" id="2.7.11.1"/>
    </reaction>
</comment>
<dbReference type="KEGG" id="mbe:MBM_03923"/>